<dbReference type="Proteomes" id="UP001497482">
    <property type="component" value="Chromosome 8"/>
</dbReference>
<keyword evidence="3" id="KW-1185">Reference proteome</keyword>
<evidence type="ECO:0000313" key="2">
    <source>
        <dbReference type="EMBL" id="CAL1614173.1"/>
    </source>
</evidence>
<proteinExistence type="predicted"/>
<name>A0AAV2MLC9_KNICA</name>
<reference evidence="2 3" key="1">
    <citation type="submission" date="2024-04" db="EMBL/GenBank/DDBJ databases">
        <authorList>
            <person name="Waldvogel A.-M."/>
            <person name="Schoenle A."/>
        </authorList>
    </citation>
    <scope>NUCLEOTIDE SEQUENCE [LARGE SCALE GENOMIC DNA]</scope>
</reference>
<accession>A0AAV2MLC9</accession>
<organism evidence="2 3">
    <name type="scientific">Knipowitschia caucasica</name>
    <name type="common">Caucasian dwarf goby</name>
    <name type="synonym">Pomatoschistus caucasicus</name>
    <dbReference type="NCBI Taxonomy" id="637954"/>
    <lineage>
        <taxon>Eukaryota</taxon>
        <taxon>Metazoa</taxon>
        <taxon>Chordata</taxon>
        <taxon>Craniata</taxon>
        <taxon>Vertebrata</taxon>
        <taxon>Euteleostomi</taxon>
        <taxon>Actinopterygii</taxon>
        <taxon>Neopterygii</taxon>
        <taxon>Teleostei</taxon>
        <taxon>Neoteleostei</taxon>
        <taxon>Acanthomorphata</taxon>
        <taxon>Gobiaria</taxon>
        <taxon>Gobiiformes</taxon>
        <taxon>Gobioidei</taxon>
        <taxon>Gobiidae</taxon>
        <taxon>Gobiinae</taxon>
        <taxon>Knipowitschia</taxon>
    </lineage>
</organism>
<feature type="region of interest" description="Disordered" evidence="1">
    <location>
        <begin position="167"/>
        <end position="209"/>
    </location>
</feature>
<evidence type="ECO:0000313" key="3">
    <source>
        <dbReference type="Proteomes" id="UP001497482"/>
    </source>
</evidence>
<feature type="compositionally biased region" description="Acidic residues" evidence="1">
    <location>
        <begin position="176"/>
        <end position="196"/>
    </location>
</feature>
<dbReference type="AlphaFoldDB" id="A0AAV2MLC9"/>
<evidence type="ECO:0000256" key="1">
    <source>
        <dbReference type="SAM" id="MobiDB-lite"/>
    </source>
</evidence>
<protein>
    <submittedName>
        <fullName evidence="2">Uncharacterized protein</fullName>
    </submittedName>
</protein>
<dbReference type="EMBL" id="OZ035830">
    <property type="protein sequence ID" value="CAL1614173.1"/>
    <property type="molecule type" value="Genomic_DNA"/>
</dbReference>
<sequence>MPLPSFSPLCLQMKELSRQPGSPFHQKVVSSKPMSMFPWRRCLNWAQEKAPLVTHCIRALFPDAAAMAKSSQILTEEQAGALLDRRLVTALSMPLFTRNVYKNNFVQASLGAELRMQGVSGSGLDALNALGLCQNKDTVRLLLLRLLQGRRGRLLSSNVSLGQRLKQEELKADQTPDVEEADVVEEEGSEEAETESDTERAEVEVTGHGPVKKRFEEGKRKIGKEEWMVVKRRPCTTRLQKQDTPVDDDGDHSVTASRDLGYRFQGFHELYLSRMCSWVVVHVPVHQVCGASFSGQDREDLQMSMPDGDSLG</sequence>
<gene>
    <name evidence="2" type="ORF">KC01_LOCUS40244</name>
</gene>